<organism evidence="2 3">
    <name type="scientific">Tautonia plasticadhaerens</name>
    <dbReference type="NCBI Taxonomy" id="2527974"/>
    <lineage>
        <taxon>Bacteria</taxon>
        <taxon>Pseudomonadati</taxon>
        <taxon>Planctomycetota</taxon>
        <taxon>Planctomycetia</taxon>
        <taxon>Isosphaerales</taxon>
        <taxon>Isosphaeraceae</taxon>
        <taxon>Tautonia</taxon>
    </lineage>
</organism>
<accession>A0A518HCA1</accession>
<dbReference type="AlphaFoldDB" id="A0A518HCA1"/>
<dbReference type="SUPFAM" id="SSF51556">
    <property type="entry name" value="Metallo-dependent hydrolases"/>
    <property type="match status" value="1"/>
</dbReference>
<dbReference type="SUPFAM" id="SSF51338">
    <property type="entry name" value="Composite domain of metallo-dependent hydrolases"/>
    <property type="match status" value="1"/>
</dbReference>
<dbReference type="PANTHER" id="PTHR43135">
    <property type="entry name" value="ALPHA-D-RIBOSE 1-METHYLPHOSPHONATE 5-TRIPHOSPHATE DIPHOSPHATASE"/>
    <property type="match status" value="1"/>
</dbReference>
<dbReference type="CDD" id="cd01299">
    <property type="entry name" value="Met_dep_hydrolase_A"/>
    <property type="match status" value="1"/>
</dbReference>
<protein>
    <submittedName>
        <fullName evidence="2">Imidazolonepropionase</fullName>
    </submittedName>
</protein>
<dbReference type="Pfam" id="PF01979">
    <property type="entry name" value="Amidohydro_1"/>
    <property type="match status" value="1"/>
</dbReference>
<feature type="domain" description="Amidohydrolase-related" evidence="1">
    <location>
        <begin position="79"/>
        <end position="429"/>
    </location>
</feature>
<evidence type="ECO:0000313" key="2">
    <source>
        <dbReference type="EMBL" id="QDV38484.1"/>
    </source>
</evidence>
<dbReference type="GO" id="GO:0016810">
    <property type="term" value="F:hydrolase activity, acting on carbon-nitrogen (but not peptide) bonds"/>
    <property type="evidence" value="ECO:0007669"/>
    <property type="project" value="InterPro"/>
</dbReference>
<dbReference type="InterPro" id="IPR011059">
    <property type="entry name" value="Metal-dep_hydrolase_composite"/>
</dbReference>
<keyword evidence="3" id="KW-1185">Reference proteome</keyword>
<dbReference type="PANTHER" id="PTHR43135:SF3">
    <property type="entry name" value="ALPHA-D-RIBOSE 1-METHYLPHOSPHONATE 5-TRIPHOSPHATE DIPHOSPHATASE"/>
    <property type="match status" value="1"/>
</dbReference>
<dbReference type="Proteomes" id="UP000317835">
    <property type="component" value="Chromosome"/>
</dbReference>
<name>A0A518HCA1_9BACT</name>
<gene>
    <name evidence="2" type="ORF">ElP_64390</name>
</gene>
<reference evidence="2 3" key="1">
    <citation type="submission" date="2019-02" db="EMBL/GenBank/DDBJ databases">
        <title>Deep-cultivation of Planctomycetes and their phenomic and genomic characterization uncovers novel biology.</title>
        <authorList>
            <person name="Wiegand S."/>
            <person name="Jogler M."/>
            <person name="Boedeker C."/>
            <person name="Pinto D."/>
            <person name="Vollmers J."/>
            <person name="Rivas-Marin E."/>
            <person name="Kohn T."/>
            <person name="Peeters S.H."/>
            <person name="Heuer A."/>
            <person name="Rast P."/>
            <person name="Oberbeckmann S."/>
            <person name="Bunk B."/>
            <person name="Jeske O."/>
            <person name="Meyerdierks A."/>
            <person name="Storesund J.E."/>
            <person name="Kallscheuer N."/>
            <person name="Luecker S."/>
            <person name="Lage O.M."/>
            <person name="Pohl T."/>
            <person name="Merkel B.J."/>
            <person name="Hornburger P."/>
            <person name="Mueller R.-W."/>
            <person name="Bruemmer F."/>
            <person name="Labrenz M."/>
            <person name="Spormann A.M."/>
            <person name="Op den Camp H."/>
            <person name="Overmann J."/>
            <person name="Amann R."/>
            <person name="Jetten M.S.M."/>
            <person name="Mascher T."/>
            <person name="Medema M.H."/>
            <person name="Devos D.P."/>
            <person name="Kaster A.-K."/>
            <person name="Ovreas L."/>
            <person name="Rohde M."/>
            <person name="Galperin M.Y."/>
            <person name="Jogler C."/>
        </authorList>
    </citation>
    <scope>NUCLEOTIDE SEQUENCE [LARGE SCALE GENOMIC DNA]</scope>
    <source>
        <strain evidence="2 3">ElP</strain>
    </source>
</reference>
<dbReference type="InterPro" id="IPR032466">
    <property type="entry name" value="Metal_Hydrolase"/>
</dbReference>
<dbReference type="KEGG" id="tpla:ElP_64390"/>
<dbReference type="EMBL" id="CP036426">
    <property type="protein sequence ID" value="QDV38484.1"/>
    <property type="molecule type" value="Genomic_DNA"/>
</dbReference>
<dbReference type="RefSeq" id="WP_145277008.1">
    <property type="nucleotide sequence ID" value="NZ_CP036426.1"/>
</dbReference>
<sequence length="440" mass="46178">MSSALPIALGLALLTPAFQEGDGGDRPLVVKAARLFDGTSDRLVEPGLVVVEGSRVVAVGPDAEIPEDAEVIDLGDATLSPGFIDCHTHLSDQLDADFNAIIVRGLRREVPEQTLYAAQHARRTIEAGFTTVRDVGAGDYIDVGLRNGIDAGLVIGPRMLVSAGSLGARGGHGDVTGFRHDAFGDDQTGRDEGIAVGADGFRDAVRHRVKYGADVIKFHASGGVLSPGDEVDTPQLTVEEMTALIDEAHRLRKTVAAHCHGDSAAQDAIRCGVDSIEHGSFLSDETLAMMKDRGTYLVPTLMAGHSLEDRLDDFPPEIAEKARAAIDSVDRMFRDAIRLGVPIAFGTDAGVFPHGENPGEFALMVGLGMDPIAALRAATSSAADLIDMADQVGTLEPGKLADLVAIPGDPTEDIEATGRVVFVMKGGVVIKSARPDSPAD</sequence>
<proteinExistence type="predicted"/>
<dbReference type="InterPro" id="IPR051781">
    <property type="entry name" value="Metallo-dep_Hydrolase"/>
</dbReference>
<evidence type="ECO:0000313" key="3">
    <source>
        <dbReference type="Proteomes" id="UP000317835"/>
    </source>
</evidence>
<dbReference type="InterPro" id="IPR057744">
    <property type="entry name" value="OTAase-like"/>
</dbReference>
<dbReference type="InterPro" id="IPR006680">
    <property type="entry name" value="Amidohydro-rel"/>
</dbReference>
<dbReference type="Gene3D" id="2.30.40.10">
    <property type="entry name" value="Urease, subunit C, domain 1"/>
    <property type="match status" value="1"/>
</dbReference>
<dbReference type="OrthoDB" id="9797498at2"/>
<evidence type="ECO:0000259" key="1">
    <source>
        <dbReference type="Pfam" id="PF01979"/>
    </source>
</evidence>
<dbReference type="Gene3D" id="3.20.20.140">
    <property type="entry name" value="Metal-dependent hydrolases"/>
    <property type="match status" value="1"/>
</dbReference>